<dbReference type="RefSeq" id="WP_058583638.1">
    <property type="nucleotide sequence ID" value="NZ_LOPU01000041.1"/>
</dbReference>
<proteinExistence type="predicted"/>
<keyword evidence="2" id="KW-1185">Reference proteome</keyword>
<dbReference type="InterPro" id="IPR006311">
    <property type="entry name" value="TAT_signal"/>
</dbReference>
<name>A0A0W1R324_9EURY</name>
<dbReference type="AlphaFoldDB" id="A0A0W1R324"/>
<organism evidence="1 2">
    <name type="scientific">Haloprofundus marisrubri</name>
    <dbReference type="NCBI Taxonomy" id="1514971"/>
    <lineage>
        <taxon>Archaea</taxon>
        <taxon>Methanobacteriati</taxon>
        <taxon>Methanobacteriota</taxon>
        <taxon>Stenosarchaea group</taxon>
        <taxon>Halobacteria</taxon>
        <taxon>Halobacteriales</taxon>
        <taxon>Haloferacaceae</taxon>
        <taxon>Haloprofundus</taxon>
    </lineage>
</organism>
<sequence length="232" mass="23820">MVPTTNTSESIRSTNTCVSRRAFLRASTALVALGVLGGVSSDSAVAQSGNQVFVGTQVTDIDTIDPLSGQSLGIQSFQQPATFIASAPVSDGVSVETNPFNLVAGADDKGAPGAVDVWSAAVAEVPSDPSIPNPNPGPLLLQYWNIQGNQQLTEFSGTLVNSHRDKAVAPNLINAPTVIAPGIPPLPFPKAIAEGAVLQGITDGTAVTMFVQGTTVDGANPFISRIDATRVQ</sequence>
<comment type="caution">
    <text evidence="1">The sequence shown here is derived from an EMBL/GenBank/DDBJ whole genome shotgun (WGS) entry which is preliminary data.</text>
</comment>
<evidence type="ECO:0000313" key="2">
    <source>
        <dbReference type="Proteomes" id="UP000054387"/>
    </source>
</evidence>
<dbReference type="OrthoDB" id="385066at2157"/>
<reference evidence="1 2" key="1">
    <citation type="submission" date="2015-12" db="EMBL/GenBank/DDBJ databases">
        <title>Haloprofundus marisrubri gen. nov., sp. nov., an extremely halophilic archaeon isolated from the Discovery deep brine-seawater interface in the Red Sea.</title>
        <authorList>
            <person name="Zhang G."/>
            <person name="Stingl U."/>
            <person name="Rashid M."/>
        </authorList>
    </citation>
    <scope>NUCLEOTIDE SEQUENCE [LARGE SCALE GENOMIC DNA]</scope>
    <source>
        <strain evidence="1 2">SB9</strain>
    </source>
</reference>
<evidence type="ECO:0000313" key="1">
    <source>
        <dbReference type="EMBL" id="KTG07627.1"/>
    </source>
</evidence>
<accession>A0A0W1R324</accession>
<gene>
    <name evidence="1" type="ORF">AUR64_02925</name>
</gene>
<dbReference type="EMBL" id="LOPU01000041">
    <property type="protein sequence ID" value="KTG07627.1"/>
    <property type="molecule type" value="Genomic_DNA"/>
</dbReference>
<protein>
    <recommendedName>
        <fullName evidence="3">Twin-arginine translocation signal domain-containing protein</fullName>
    </recommendedName>
</protein>
<dbReference type="InterPro" id="IPR019546">
    <property type="entry name" value="TAT_signal_bac_arc"/>
</dbReference>
<dbReference type="Proteomes" id="UP000054387">
    <property type="component" value="Unassembled WGS sequence"/>
</dbReference>
<dbReference type="PROSITE" id="PS51318">
    <property type="entry name" value="TAT"/>
    <property type="match status" value="1"/>
</dbReference>
<dbReference type="NCBIfam" id="TIGR01409">
    <property type="entry name" value="TAT_signal_seq"/>
    <property type="match status" value="1"/>
</dbReference>
<evidence type="ECO:0008006" key="3">
    <source>
        <dbReference type="Google" id="ProtNLM"/>
    </source>
</evidence>